<keyword evidence="10 17" id="KW-0418">Kinase</keyword>
<evidence type="ECO:0000256" key="11">
    <source>
        <dbReference type="ARBA" id="ARBA00022840"/>
    </source>
</evidence>
<protein>
    <recommendedName>
        <fullName evidence="6">Phosphoenolpyruvate synthase</fullName>
        <ecNumber evidence="5">2.7.9.2</ecNumber>
    </recommendedName>
    <alternativeName>
        <fullName evidence="13">Pyruvate, water dikinase</fullName>
    </alternativeName>
</protein>
<dbReference type="PANTHER" id="PTHR43030:SF1">
    <property type="entry name" value="PHOSPHOENOLPYRUVATE SYNTHASE"/>
    <property type="match status" value="1"/>
</dbReference>
<dbReference type="EC" id="2.7.9.2" evidence="5"/>
<dbReference type="InterPro" id="IPR006319">
    <property type="entry name" value="PEP_synth"/>
</dbReference>
<feature type="domain" description="PEP-utilising enzyme mobile" evidence="15">
    <location>
        <begin position="480"/>
        <end position="548"/>
    </location>
</feature>
<dbReference type="AlphaFoldDB" id="A0A1W1X1U6"/>
<dbReference type="OrthoDB" id="9760711at2"/>
<evidence type="ECO:0000259" key="15">
    <source>
        <dbReference type="Pfam" id="PF00391"/>
    </source>
</evidence>
<evidence type="ECO:0000256" key="8">
    <source>
        <dbReference type="ARBA" id="ARBA00022723"/>
    </source>
</evidence>
<dbReference type="EMBL" id="FWXF01000001">
    <property type="protein sequence ID" value="SMC17813.1"/>
    <property type="molecule type" value="Genomic_DNA"/>
</dbReference>
<dbReference type="Gene3D" id="3.50.30.10">
    <property type="entry name" value="Phosphohistidine domain"/>
    <property type="match status" value="1"/>
</dbReference>
<accession>A0A1W1X1U6</accession>
<evidence type="ECO:0000259" key="16">
    <source>
        <dbReference type="Pfam" id="PF01326"/>
    </source>
</evidence>
<keyword evidence="7" id="KW-0808">Transferase</keyword>
<evidence type="ECO:0000256" key="10">
    <source>
        <dbReference type="ARBA" id="ARBA00022777"/>
    </source>
</evidence>
<keyword evidence="11" id="KW-0067">ATP-binding</keyword>
<dbReference type="Proteomes" id="UP000192783">
    <property type="component" value="Unassembled WGS sequence"/>
</dbReference>
<dbReference type="Gene3D" id="3.30.470.20">
    <property type="entry name" value="ATP-grasp fold, B domain"/>
    <property type="match status" value="1"/>
</dbReference>
<dbReference type="Pfam" id="PF00391">
    <property type="entry name" value="PEP-utilizers"/>
    <property type="match status" value="1"/>
</dbReference>
<proteinExistence type="inferred from homology"/>
<comment type="similarity">
    <text evidence="4">Belongs to the PEP-utilizing enzyme family.</text>
</comment>
<evidence type="ECO:0000256" key="4">
    <source>
        <dbReference type="ARBA" id="ARBA00007837"/>
    </source>
</evidence>
<evidence type="ECO:0000313" key="17">
    <source>
        <dbReference type="EMBL" id="SMC17813.1"/>
    </source>
</evidence>
<evidence type="ECO:0000256" key="14">
    <source>
        <dbReference type="ARBA" id="ARBA00047700"/>
    </source>
</evidence>
<keyword evidence="17" id="KW-0670">Pyruvate</keyword>
<evidence type="ECO:0000256" key="12">
    <source>
        <dbReference type="ARBA" id="ARBA00022842"/>
    </source>
</evidence>
<comment type="pathway">
    <text evidence="3">Carbohydrate biosynthesis; gluconeogenesis.</text>
</comment>
<evidence type="ECO:0000256" key="6">
    <source>
        <dbReference type="ARBA" id="ARBA00021623"/>
    </source>
</evidence>
<dbReference type="GO" id="GO:0046872">
    <property type="term" value="F:metal ion binding"/>
    <property type="evidence" value="ECO:0007669"/>
    <property type="project" value="UniProtKB-KW"/>
</dbReference>
<sequence length="856" mass="95597">MWFHRLVGHWARQIFSPSTQLKKKYEAFKMLLSHDKASHDLIAQLEDIYYNHRKVDLKALEHIYDRLSEHVGSIIDCLDRICPARYQHLNLYFKKLDSYARHLHNAAPAEQGPPWIVALDEIGDQHRELVGGKAYQLARAVSELEIPAPPGFVVTTNAFRAYLVHNGLHEEIDRRLARLDMDDRATLKETAEHLTARILAGTLPEEVERALLGTFRELQSKAREPFEVAVRSSAMAEDSELSFAGQYRTVLNVSESSLVDAYKQVIASKYSERALLYRIRCGLGDDETAMAALVLKMVKARSSGVIYTRNLEQATSETLSIHAVRGLGEILVAGRVSPDVLVMSRDPEPRLVDIRLGGQDREMVADPQGGTRTVAPPRDRLSSPCIDEAEAVQLAQWGLKLEGFYGGPLDIEWCLDQDGQPMLLQVRPLRLEPEARELPVCRLEDIPNRVLFTGGECASGGLAVGPVFRLERESDIDRVPEGAILVTRHTSPHYVQVMEQVAGVVTQVGSPAGHFASVAREFRIPVLVNTGDAAAALPNGAQVTLAADQRTIFAGRVSELQEQVCSRQDPIDDSPYLRKLRYLVNFVSPLNLTDPLSPAFAPGQCRSLHDILRFCHEKAVQEMFATGNRRFAGKRGAYRLVSSVPMLCYVLDVGNGMEPTPGKARGVPVENIFSIPFRALWQGLTHPDIHWSHVSHFNWADYDRIVMSGGIISADSAQFASYAVVSRDYLNLNLKFGYHFVILDSLCGESVKDNYILFRFTGGGADFYQRSLRAEFLRRVLDHFQFRVTVTGDLIDAQYQGAEAAAIEEKLEKLGRLLGATRLLDMRLKDASMVAGCVDEFMQGRYDFSLEDPADD</sequence>
<dbReference type="STRING" id="1121390.SAMN02746041_00400"/>
<evidence type="ECO:0000256" key="3">
    <source>
        <dbReference type="ARBA" id="ARBA00004742"/>
    </source>
</evidence>
<comment type="cofactor">
    <cofactor evidence="1">
        <name>Mg(2+)</name>
        <dbReference type="ChEBI" id="CHEBI:18420"/>
    </cofactor>
</comment>
<keyword evidence="8" id="KW-0479">Metal-binding</keyword>
<feature type="domain" description="Pyruvate phosphate dikinase AMP/ATP-binding" evidence="16">
    <location>
        <begin position="128"/>
        <end position="437"/>
    </location>
</feature>
<dbReference type="InterPro" id="IPR036637">
    <property type="entry name" value="Phosphohistidine_dom_sf"/>
</dbReference>
<dbReference type="GO" id="GO:0006094">
    <property type="term" value="P:gluconeogenesis"/>
    <property type="evidence" value="ECO:0007669"/>
    <property type="project" value="UniProtKB-UniPathway"/>
</dbReference>
<dbReference type="UniPathway" id="UPA00138"/>
<dbReference type="InterPro" id="IPR013815">
    <property type="entry name" value="ATP_grasp_subdomain_1"/>
</dbReference>
<evidence type="ECO:0000256" key="7">
    <source>
        <dbReference type="ARBA" id="ARBA00022679"/>
    </source>
</evidence>
<evidence type="ECO:0000256" key="13">
    <source>
        <dbReference type="ARBA" id="ARBA00033470"/>
    </source>
</evidence>
<evidence type="ECO:0000256" key="1">
    <source>
        <dbReference type="ARBA" id="ARBA00001946"/>
    </source>
</evidence>
<name>A0A1W1X1U6_9BACT</name>
<dbReference type="InterPro" id="IPR002192">
    <property type="entry name" value="PPDK_AMP/ATP-bd"/>
</dbReference>
<keyword evidence="18" id="KW-1185">Reference proteome</keyword>
<reference evidence="17 18" key="1">
    <citation type="submission" date="2017-04" db="EMBL/GenBank/DDBJ databases">
        <authorList>
            <person name="Afonso C.L."/>
            <person name="Miller P.J."/>
            <person name="Scott M.A."/>
            <person name="Spackman E."/>
            <person name="Goraichik I."/>
            <person name="Dimitrov K.M."/>
            <person name="Suarez D.L."/>
            <person name="Swayne D.E."/>
        </authorList>
    </citation>
    <scope>NUCLEOTIDE SEQUENCE [LARGE SCALE GENOMIC DNA]</scope>
    <source>
        <strain evidence="17 18">DSM 13146</strain>
    </source>
</reference>
<gene>
    <name evidence="17" type="ORF">SAMN02746041_00400</name>
</gene>
<dbReference type="GO" id="GO:0008986">
    <property type="term" value="F:pyruvate, water dikinase activity"/>
    <property type="evidence" value="ECO:0007669"/>
    <property type="project" value="UniProtKB-EC"/>
</dbReference>
<comment type="catalytic activity">
    <reaction evidence="14">
        <text>pyruvate + ATP + H2O = phosphoenolpyruvate + AMP + phosphate + 2 H(+)</text>
        <dbReference type="Rhea" id="RHEA:11364"/>
        <dbReference type="ChEBI" id="CHEBI:15361"/>
        <dbReference type="ChEBI" id="CHEBI:15377"/>
        <dbReference type="ChEBI" id="CHEBI:15378"/>
        <dbReference type="ChEBI" id="CHEBI:30616"/>
        <dbReference type="ChEBI" id="CHEBI:43474"/>
        <dbReference type="ChEBI" id="CHEBI:58702"/>
        <dbReference type="ChEBI" id="CHEBI:456215"/>
        <dbReference type="EC" id="2.7.9.2"/>
    </reaction>
</comment>
<evidence type="ECO:0000256" key="5">
    <source>
        <dbReference type="ARBA" id="ARBA00011996"/>
    </source>
</evidence>
<evidence type="ECO:0000256" key="9">
    <source>
        <dbReference type="ARBA" id="ARBA00022741"/>
    </source>
</evidence>
<organism evidence="17 18">
    <name type="scientific">Desulfacinum hydrothermale DSM 13146</name>
    <dbReference type="NCBI Taxonomy" id="1121390"/>
    <lineage>
        <taxon>Bacteria</taxon>
        <taxon>Pseudomonadati</taxon>
        <taxon>Thermodesulfobacteriota</taxon>
        <taxon>Syntrophobacteria</taxon>
        <taxon>Syntrophobacterales</taxon>
        <taxon>Syntrophobacteraceae</taxon>
        <taxon>Desulfacinum</taxon>
    </lineage>
</organism>
<keyword evidence="12" id="KW-0460">Magnesium</keyword>
<evidence type="ECO:0000256" key="2">
    <source>
        <dbReference type="ARBA" id="ARBA00002988"/>
    </source>
</evidence>
<dbReference type="InterPro" id="IPR008279">
    <property type="entry name" value="PEP-util_enz_mobile_dom"/>
</dbReference>
<comment type="function">
    <text evidence="2">Catalyzes the phosphorylation of pyruvate to phosphoenolpyruvate.</text>
</comment>
<dbReference type="SUPFAM" id="SSF56059">
    <property type="entry name" value="Glutathione synthetase ATP-binding domain-like"/>
    <property type="match status" value="1"/>
</dbReference>
<evidence type="ECO:0000313" key="18">
    <source>
        <dbReference type="Proteomes" id="UP000192783"/>
    </source>
</evidence>
<keyword evidence="9" id="KW-0547">Nucleotide-binding</keyword>
<dbReference type="GO" id="GO:0005524">
    <property type="term" value="F:ATP binding"/>
    <property type="evidence" value="ECO:0007669"/>
    <property type="project" value="UniProtKB-KW"/>
</dbReference>
<dbReference type="Pfam" id="PF01326">
    <property type="entry name" value="PPDK_N"/>
    <property type="match status" value="1"/>
</dbReference>
<dbReference type="Gene3D" id="3.30.1490.20">
    <property type="entry name" value="ATP-grasp fold, A domain"/>
    <property type="match status" value="1"/>
</dbReference>
<dbReference type="PANTHER" id="PTHR43030">
    <property type="entry name" value="PHOSPHOENOLPYRUVATE SYNTHASE"/>
    <property type="match status" value="1"/>
</dbReference>
<dbReference type="SUPFAM" id="SSF52009">
    <property type="entry name" value="Phosphohistidine domain"/>
    <property type="match status" value="1"/>
</dbReference>